<evidence type="ECO:0000313" key="2">
    <source>
        <dbReference type="EMBL" id="ODQ48565.1"/>
    </source>
</evidence>
<reference evidence="2 3" key="1">
    <citation type="journal article" date="2016" name="Proc. Natl. Acad. Sci. U.S.A.">
        <title>Comparative genomics of biotechnologically important yeasts.</title>
        <authorList>
            <person name="Riley R."/>
            <person name="Haridas S."/>
            <person name="Wolfe K.H."/>
            <person name="Lopes M.R."/>
            <person name="Hittinger C.T."/>
            <person name="Goeker M."/>
            <person name="Salamov A.A."/>
            <person name="Wisecaver J.H."/>
            <person name="Long T.M."/>
            <person name="Calvey C.H."/>
            <person name="Aerts A.L."/>
            <person name="Barry K.W."/>
            <person name="Choi C."/>
            <person name="Clum A."/>
            <person name="Coughlan A.Y."/>
            <person name="Deshpande S."/>
            <person name="Douglass A.P."/>
            <person name="Hanson S.J."/>
            <person name="Klenk H.-P."/>
            <person name="LaButti K.M."/>
            <person name="Lapidus A."/>
            <person name="Lindquist E.A."/>
            <person name="Lipzen A.M."/>
            <person name="Meier-Kolthoff J.P."/>
            <person name="Ohm R.A."/>
            <person name="Otillar R.P."/>
            <person name="Pangilinan J.L."/>
            <person name="Peng Y."/>
            <person name="Rokas A."/>
            <person name="Rosa C.A."/>
            <person name="Scheuner C."/>
            <person name="Sibirny A.A."/>
            <person name="Slot J.C."/>
            <person name="Stielow J.B."/>
            <person name="Sun H."/>
            <person name="Kurtzman C.P."/>
            <person name="Blackwell M."/>
            <person name="Grigoriev I.V."/>
            <person name="Jeffries T.W."/>
        </authorList>
    </citation>
    <scope>NUCLEOTIDE SEQUENCE [LARGE SCALE GENOMIC DNA]</scope>
    <source>
        <strain evidence="2 3">NRRL Y-2026</strain>
    </source>
</reference>
<gene>
    <name evidence="2" type="ORF">PICMEDRAFT_83920</name>
</gene>
<proteinExistence type="predicted"/>
<dbReference type="RefSeq" id="XP_019019678.1">
    <property type="nucleotide sequence ID" value="XM_019165001.1"/>
</dbReference>
<protein>
    <submittedName>
        <fullName evidence="2">Uncharacterized protein</fullName>
    </submittedName>
</protein>
<evidence type="ECO:0000313" key="3">
    <source>
        <dbReference type="Proteomes" id="UP000094455"/>
    </source>
</evidence>
<dbReference type="Proteomes" id="UP000094455">
    <property type="component" value="Unassembled WGS sequence"/>
</dbReference>
<sequence length="158" mass="17273">MNPLTQLCLYVSLICCLAGSCAAAYIPEEKLENLLSYAVSGNQLYINIPVQLAPWRSVDVIQYNNRLNLHWNTGAGSSFMECKDNTCKPAAVGQDLGDETDAAASYDVSPPAGVSSLKYISPQLVSSTDGDYDVSFVVVIQYDDDSRNQYAQINARFE</sequence>
<accession>A0A1E3NR45</accession>
<keyword evidence="1" id="KW-0732">Signal</keyword>
<feature type="signal peptide" evidence="1">
    <location>
        <begin position="1"/>
        <end position="23"/>
    </location>
</feature>
<dbReference type="GeneID" id="30181688"/>
<dbReference type="OrthoDB" id="10497342at2759"/>
<name>A0A1E3NR45_9ASCO</name>
<dbReference type="EMBL" id="KV454001">
    <property type="protein sequence ID" value="ODQ48565.1"/>
    <property type="molecule type" value="Genomic_DNA"/>
</dbReference>
<organism evidence="2 3">
    <name type="scientific">Pichia membranifaciens NRRL Y-2026</name>
    <dbReference type="NCBI Taxonomy" id="763406"/>
    <lineage>
        <taxon>Eukaryota</taxon>
        <taxon>Fungi</taxon>
        <taxon>Dikarya</taxon>
        <taxon>Ascomycota</taxon>
        <taxon>Saccharomycotina</taxon>
        <taxon>Pichiomycetes</taxon>
        <taxon>Pichiales</taxon>
        <taxon>Pichiaceae</taxon>
        <taxon>Pichia</taxon>
    </lineage>
</organism>
<dbReference type="AlphaFoldDB" id="A0A1E3NR45"/>
<feature type="chain" id="PRO_5009133482" evidence="1">
    <location>
        <begin position="24"/>
        <end position="158"/>
    </location>
</feature>
<keyword evidence="3" id="KW-1185">Reference proteome</keyword>
<evidence type="ECO:0000256" key="1">
    <source>
        <dbReference type="SAM" id="SignalP"/>
    </source>
</evidence>